<dbReference type="PANTHER" id="PTHR14374:SF0">
    <property type="entry name" value="TRAFFICKING PROTEIN PARTICLE COMPLEX SUBUNIT 11"/>
    <property type="match status" value="1"/>
</dbReference>
<evidence type="ECO:0000313" key="3">
    <source>
        <dbReference type="Proteomes" id="UP000663879"/>
    </source>
</evidence>
<protein>
    <recommendedName>
        <fullName evidence="1">Trafficking protein particle complex subunit 11 domain-containing protein</fullName>
    </recommendedName>
</protein>
<dbReference type="InterPro" id="IPR021773">
    <property type="entry name" value="TPC11"/>
</dbReference>
<keyword evidence="3" id="KW-1185">Reference proteome</keyword>
<evidence type="ECO:0000259" key="1">
    <source>
        <dbReference type="Pfam" id="PF11817"/>
    </source>
</evidence>
<dbReference type="Proteomes" id="UP000663879">
    <property type="component" value="Unassembled WGS sequence"/>
</dbReference>
<dbReference type="Pfam" id="PF11817">
    <property type="entry name" value="Foie-gras_1"/>
    <property type="match status" value="1"/>
</dbReference>
<name>A0A813MPA4_9BILA</name>
<dbReference type="OrthoDB" id="6278596at2759"/>
<dbReference type="EMBL" id="CAJNOC010000186">
    <property type="protein sequence ID" value="CAF0724291.1"/>
    <property type="molecule type" value="Genomic_DNA"/>
</dbReference>
<evidence type="ECO:0000313" key="2">
    <source>
        <dbReference type="EMBL" id="CAF0724291.1"/>
    </source>
</evidence>
<comment type="caution">
    <text evidence="2">The sequence shown here is derived from an EMBL/GenBank/DDBJ whole genome shotgun (WGS) entry which is preliminary data.</text>
</comment>
<reference evidence="2" key="1">
    <citation type="submission" date="2021-02" db="EMBL/GenBank/DDBJ databases">
        <authorList>
            <person name="Nowell W R."/>
        </authorList>
    </citation>
    <scope>NUCLEOTIDE SEQUENCE</scope>
    <source>
        <strain evidence="2">Ploen Becks lab</strain>
    </source>
</reference>
<feature type="domain" description="Trafficking protein particle complex subunit 11" evidence="1">
    <location>
        <begin position="260"/>
        <end position="520"/>
    </location>
</feature>
<gene>
    <name evidence="2" type="ORF">OXX778_LOCUS2406</name>
</gene>
<accession>A0A813MPA4</accession>
<dbReference type="AlphaFoldDB" id="A0A813MPA4"/>
<proteinExistence type="predicted"/>
<sequence length="1216" mass="141720">MSWASHIPTELSVHPLPLVVLTGLDIRHNAVHKEIWDGFYSKNNTKFRYSLLDGDHEYPKAKGKRSLEVYVEKGILKTNWFHKHLYLIPSLVVVFFELDWDEPNWKEKQMECATKIELVRQSLLDRNTRIILILIQKHPNIPVDGDSGLTKERYPSLCNACSIKTNHLFLLHVEYLQGYIMKLEEEAFNEPTQTYYNLEIKAVKFKRDSLIKVTHQYLFVRLPIKIAFFNEMKQDIFKAIDNYKQAYLSLLDIRFGDTNTLEIKTVAGIINYKLCKLLFEIKHPIDAIEQFRRHIDIFKLKIGPSDLAFEHSAWMSKQFQVMGELFENAINKEYFNAVQTQHPGFYFHSSANYSIQRRIHSREILQSLNLSNKNWTSENPSPIESIDKLEFLGQRPWRQAQKSMEILDQLKEKDGILCLQELESKENLSPLITNLFKQAISHFKIFNCKRMKQYLSVCMAEEYFYAKDYQESLNIYVQVLNDYSNEHWWPILTSIMFNALKCAYLVADITNYCLICTEIIGKNTILSNETKSLIQKNLIRVISNEVPIVEYHQIDTSIHSIENVSQKWKEEMAKQSSPTMGQNMETSQVLSAHKLIPAHVNGMVPFVDCKVRFTSTIFNSNEYVELKVYLRTNCVDQIQFDKLYVRFNIPAYNQYCILQNKDSLNFEPNKIYELDFKFLPQSSDIGKDLEISSLSLEIGNRENRVLILHWKGDCKNALAEENFTLDTFKKLSLPYRKSDAPRELDWNEINISPSTSIVSRKSKIELVLEHKQPVIVNECYPIKLTIVNKEETTIENLSLSVELLSINSASDIDSPISTIDKNIARLWIGSIDKNLHEIGKTYTLPNLESKQQLTEIIYIQMRELKSFELSFKAKYDLNVIIRRLNYTNETELGKNEDQERHEFDTEIKSKKIVKCSCVQENKIKLETINPFQFNFKFLSMQMGEIEVVRFGEPFFVLCEISNNSAYALKFKDSYLEKGKLVNFKESEENESFLKYETLKSIEMATECFCLVINDDSDSKKVPLGELVLKWKRRNLGSIFDTKEIDEDIETDSESNDDLKQDDLTDELIVETRFPLPEVLAEPFPFIIESELPDYGWLGKEFNLNYKIINKTQSVLEIECSLSENEFFAISGKKMDLIQILPNDFYNFTYLIYPLKIGHCKLPSFHVKVNSPIEISDALKKQESQANSSDSLDTVIENMIPSQLYIFPEKIDSIFKE</sequence>
<dbReference type="PANTHER" id="PTHR14374">
    <property type="entry name" value="FOIE GRAS"/>
    <property type="match status" value="1"/>
</dbReference>
<organism evidence="2 3">
    <name type="scientific">Brachionus calyciflorus</name>
    <dbReference type="NCBI Taxonomy" id="104777"/>
    <lineage>
        <taxon>Eukaryota</taxon>
        <taxon>Metazoa</taxon>
        <taxon>Spiralia</taxon>
        <taxon>Gnathifera</taxon>
        <taxon>Rotifera</taxon>
        <taxon>Eurotatoria</taxon>
        <taxon>Monogononta</taxon>
        <taxon>Pseudotrocha</taxon>
        <taxon>Ploima</taxon>
        <taxon>Brachionidae</taxon>
        <taxon>Brachionus</taxon>
    </lineage>
</organism>